<dbReference type="GO" id="GO:0016491">
    <property type="term" value="F:oxidoreductase activity"/>
    <property type="evidence" value="ECO:0007669"/>
    <property type="project" value="TreeGrafter"/>
</dbReference>
<protein>
    <recommendedName>
        <fullName evidence="2">Ketoreductase (KR) domain-containing protein</fullName>
    </recommendedName>
</protein>
<dbReference type="InterPro" id="IPR051468">
    <property type="entry name" value="Fungal_SecMetab_SDRs"/>
</dbReference>
<evidence type="ECO:0000256" key="1">
    <source>
        <dbReference type="ARBA" id="ARBA00006484"/>
    </source>
</evidence>
<name>A0A9P8YB17_9PEZI</name>
<dbReference type="EMBL" id="JAGTJQ010000002">
    <property type="protein sequence ID" value="KAH7037381.1"/>
    <property type="molecule type" value="Genomic_DNA"/>
</dbReference>
<dbReference type="SUPFAM" id="SSF51735">
    <property type="entry name" value="NAD(P)-binding Rossmann-fold domains"/>
    <property type="match status" value="1"/>
</dbReference>
<proteinExistence type="inferred from homology"/>
<dbReference type="OrthoDB" id="5296at2759"/>
<comment type="caution">
    <text evidence="3">The sequence shown here is derived from an EMBL/GenBank/DDBJ whole genome shotgun (WGS) entry which is preliminary data.</text>
</comment>
<sequence length="306" mass="33226">MSNATTESRRAEGVADCPPNLSRAPAIITRPVRVRAVDPRQPSSRGIGLAVTRHLLRTTTLPILATTRNPDPSAAKSSLIDSLGRDGIDDAARLHVLPLDVTDEASIQAASERAAELFPPKTHHLHLGLAMPGILHPEKSPKQVDYAGALETLKVNTLGPLMLLKWFGEFLPRKGTDMSEVAATTASSASAHHATFLLMSARVGSTTDNRLGGWYSYRASKAGVISLARTFDNHLRVRSGDKAMAMAYHPGTVKTEFSREFWGNVKEEKLFSAEFAAEKLVGVVGGRDVQSDRGRCWDWKGEEVKP</sequence>
<evidence type="ECO:0000313" key="4">
    <source>
        <dbReference type="Proteomes" id="UP000756346"/>
    </source>
</evidence>
<gene>
    <name evidence="3" type="ORF">B0I36DRAFT_380592</name>
</gene>
<evidence type="ECO:0000259" key="2">
    <source>
        <dbReference type="Pfam" id="PF08659"/>
    </source>
</evidence>
<dbReference type="InterPro" id="IPR036291">
    <property type="entry name" value="NAD(P)-bd_dom_sf"/>
</dbReference>
<dbReference type="GO" id="GO:0005737">
    <property type="term" value="C:cytoplasm"/>
    <property type="evidence" value="ECO:0007669"/>
    <property type="project" value="TreeGrafter"/>
</dbReference>
<dbReference type="AlphaFoldDB" id="A0A9P8YB17"/>
<dbReference type="PANTHER" id="PTHR43544">
    <property type="entry name" value="SHORT-CHAIN DEHYDROGENASE/REDUCTASE"/>
    <property type="match status" value="1"/>
</dbReference>
<keyword evidence="4" id="KW-1185">Reference proteome</keyword>
<dbReference type="GeneID" id="70190369"/>
<dbReference type="RefSeq" id="XP_046016502.1">
    <property type="nucleotide sequence ID" value="XM_046160823.1"/>
</dbReference>
<accession>A0A9P8YB17</accession>
<feature type="domain" description="Ketoreductase (KR)" evidence="2">
    <location>
        <begin position="46"/>
        <end position="120"/>
    </location>
</feature>
<comment type="similarity">
    <text evidence="1">Belongs to the short-chain dehydrogenases/reductases (SDR) family.</text>
</comment>
<dbReference type="PANTHER" id="PTHR43544:SF12">
    <property type="entry name" value="NAD(P)-BINDING ROSSMANN-FOLD SUPERFAMILY PROTEIN"/>
    <property type="match status" value="1"/>
</dbReference>
<reference evidence="3" key="1">
    <citation type="journal article" date="2021" name="Nat. Commun.">
        <title>Genetic determinants of endophytism in the Arabidopsis root mycobiome.</title>
        <authorList>
            <person name="Mesny F."/>
            <person name="Miyauchi S."/>
            <person name="Thiergart T."/>
            <person name="Pickel B."/>
            <person name="Atanasova L."/>
            <person name="Karlsson M."/>
            <person name="Huettel B."/>
            <person name="Barry K.W."/>
            <person name="Haridas S."/>
            <person name="Chen C."/>
            <person name="Bauer D."/>
            <person name="Andreopoulos W."/>
            <person name="Pangilinan J."/>
            <person name="LaButti K."/>
            <person name="Riley R."/>
            <person name="Lipzen A."/>
            <person name="Clum A."/>
            <person name="Drula E."/>
            <person name="Henrissat B."/>
            <person name="Kohler A."/>
            <person name="Grigoriev I.V."/>
            <person name="Martin F.M."/>
            <person name="Hacquard S."/>
        </authorList>
    </citation>
    <scope>NUCLEOTIDE SEQUENCE</scope>
    <source>
        <strain evidence="3">MPI-CAGE-CH-0230</strain>
    </source>
</reference>
<dbReference type="Proteomes" id="UP000756346">
    <property type="component" value="Unassembled WGS sequence"/>
</dbReference>
<organism evidence="3 4">
    <name type="scientific">Microdochium trichocladiopsis</name>
    <dbReference type="NCBI Taxonomy" id="1682393"/>
    <lineage>
        <taxon>Eukaryota</taxon>
        <taxon>Fungi</taxon>
        <taxon>Dikarya</taxon>
        <taxon>Ascomycota</taxon>
        <taxon>Pezizomycotina</taxon>
        <taxon>Sordariomycetes</taxon>
        <taxon>Xylariomycetidae</taxon>
        <taxon>Xylariales</taxon>
        <taxon>Microdochiaceae</taxon>
        <taxon>Microdochium</taxon>
    </lineage>
</organism>
<dbReference type="InterPro" id="IPR013968">
    <property type="entry name" value="PKS_KR"/>
</dbReference>
<dbReference type="Gene3D" id="3.40.50.720">
    <property type="entry name" value="NAD(P)-binding Rossmann-like Domain"/>
    <property type="match status" value="1"/>
</dbReference>
<evidence type="ECO:0000313" key="3">
    <source>
        <dbReference type="EMBL" id="KAH7037381.1"/>
    </source>
</evidence>
<dbReference type="Pfam" id="PF08659">
    <property type="entry name" value="KR"/>
    <property type="match status" value="1"/>
</dbReference>